<reference evidence="1" key="1">
    <citation type="submission" date="2023-07" db="EMBL/GenBank/DDBJ databases">
        <authorList>
            <consortium name="AG Swart"/>
            <person name="Singh M."/>
            <person name="Singh A."/>
            <person name="Seah K."/>
            <person name="Emmerich C."/>
        </authorList>
    </citation>
    <scope>NUCLEOTIDE SEQUENCE</scope>
    <source>
        <strain evidence="1">DP1</strain>
    </source>
</reference>
<evidence type="ECO:0000313" key="2">
    <source>
        <dbReference type="Proteomes" id="UP001295684"/>
    </source>
</evidence>
<evidence type="ECO:0000313" key="1">
    <source>
        <dbReference type="EMBL" id="CAI2372523.1"/>
    </source>
</evidence>
<organism evidence="1 2">
    <name type="scientific">Euplotes crassus</name>
    <dbReference type="NCBI Taxonomy" id="5936"/>
    <lineage>
        <taxon>Eukaryota</taxon>
        <taxon>Sar</taxon>
        <taxon>Alveolata</taxon>
        <taxon>Ciliophora</taxon>
        <taxon>Intramacronucleata</taxon>
        <taxon>Spirotrichea</taxon>
        <taxon>Hypotrichia</taxon>
        <taxon>Euplotida</taxon>
        <taxon>Euplotidae</taxon>
        <taxon>Moneuplotes</taxon>
    </lineage>
</organism>
<name>A0AAD1XGT8_EUPCR</name>
<gene>
    <name evidence="1" type="ORF">ECRASSUSDP1_LOCUS13854</name>
</gene>
<dbReference type="AlphaFoldDB" id="A0AAD1XGT8"/>
<dbReference type="EMBL" id="CAMPGE010013811">
    <property type="protein sequence ID" value="CAI2372523.1"/>
    <property type="molecule type" value="Genomic_DNA"/>
</dbReference>
<sequence length="284" mass="33204">MIRKPILSLHCRNRIFHNRSMERISKKRFDTSLRHNYSQEKLPVINYSNNPDTSALLAPKKYSISIPKFRNLSRMKRDKQYEKQLKILQGMKINITKPIPITKNIRANKALSITDQGCQTEQDIILNSNPQKLQSHFTSLRKENLNLPALMKIKNTAIFRDYKRILEPLKHHQKTTKRLNQFLKSSYRKKSLHKVSDISELRSCEYQSVSCERSVLNTNPSDRSITPMRFKALRKPLKEDMKISSISNAERRKILCKLQHKIKSICQTSQGITMESNDSSTYSD</sequence>
<protein>
    <submittedName>
        <fullName evidence="1">Uncharacterized protein</fullName>
    </submittedName>
</protein>
<dbReference type="Proteomes" id="UP001295684">
    <property type="component" value="Unassembled WGS sequence"/>
</dbReference>
<proteinExistence type="predicted"/>
<accession>A0AAD1XGT8</accession>
<comment type="caution">
    <text evidence="1">The sequence shown here is derived from an EMBL/GenBank/DDBJ whole genome shotgun (WGS) entry which is preliminary data.</text>
</comment>
<keyword evidence="2" id="KW-1185">Reference proteome</keyword>